<dbReference type="SUPFAM" id="SSF54897">
    <property type="entry name" value="Protease propeptides/inhibitors"/>
    <property type="match status" value="1"/>
</dbReference>
<proteinExistence type="predicted"/>
<evidence type="ECO:0000313" key="1">
    <source>
        <dbReference type="EMBL" id="KAJ5449664.1"/>
    </source>
</evidence>
<keyword evidence="2" id="KW-1185">Reference proteome</keyword>
<accession>A0AAD6G1Q6</accession>
<dbReference type="GeneID" id="81599738"/>
<evidence type="ECO:0000313" key="2">
    <source>
        <dbReference type="Proteomes" id="UP001213681"/>
    </source>
</evidence>
<dbReference type="EMBL" id="JAPVEA010000006">
    <property type="protein sequence ID" value="KAJ5449664.1"/>
    <property type="molecule type" value="Genomic_DNA"/>
</dbReference>
<dbReference type="AlphaFoldDB" id="A0AAD6G1Q6"/>
<comment type="caution">
    <text evidence="1">The sequence shown here is derived from an EMBL/GenBank/DDBJ whole genome shotgun (WGS) entry which is preliminary data.</text>
</comment>
<protein>
    <recommendedName>
        <fullName evidence="3">Inhibitor I9 domain-containing protein</fullName>
    </recommendedName>
</protein>
<gene>
    <name evidence="1" type="ORF">N7458_006113</name>
</gene>
<dbReference type="Gene3D" id="3.30.70.80">
    <property type="entry name" value="Peptidase S8 propeptide/proteinase inhibitor I9"/>
    <property type="match status" value="1"/>
</dbReference>
<dbReference type="InterPro" id="IPR037045">
    <property type="entry name" value="S8pro/Inhibitor_I9_sf"/>
</dbReference>
<reference evidence="1" key="1">
    <citation type="submission" date="2022-12" db="EMBL/GenBank/DDBJ databases">
        <authorList>
            <person name="Petersen C."/>
        </authorList>
    </citation>
    <scope>NUCLEOTIDE SEQUENCE</scope>
    <source>
        <strain evidence="1">IBT 16125</strain>
    </source>
</reference>
<sequence>MPNYLVECYAGVPPQNVNQVKEFVRANGGNILDDFESFNGFSVEIPKDFVTHLKSHEHVEDVEFDVLATDILSSKEEEAAPPEPDDVLSLERKRLIRHLGLENTSAGQPSRAANPVPSLFFIESAPCSTRGAKALMLCDPRATGY</sequence>
<name>A0AAD6G1Q6_9EURO</name>
<dbReference type="RefSeq" id="XP_056765199.1">
    <property type="nucleotide sequence ID" value="XM_056909495.1"/>
</dbReference>
<reference evidence="1" key="2">
    <citation type="journal article" date="2023" name="IMA Fungus">
        <title>Comparative genomic study of the Penicillium genus elucidates a diverse pangenome and 15 lateral gene transfer events.</title>
        <authorList>
            <person name="Petersen C."/>
            <person name="Sorensen T."/>
            <person name="Nielsen M.R."/>
            <person name="Sondergaard T.E."/>
            <person name="Sorensen J.L."/>
            <person name="Fitzpatrick D.A."/>
            <person name="Frisvad J.C."/>
            <person name="Nielsen K.L."/>
        </authorList>
    </citation>
    <scope>NUCLEOTIDE SEQUENCE</scope>
    <source>
        <strain evidence="1">IBT 16125</strain>
    </source>
</reference>
<evidence type="ECO:0008006" key="3">
    <source>
        <dbReference type="Google" id="ProtNLM"/>
    </source>
</evidence>
<dbReference type="Proteomes" id="UP001213681">
    <property type="component" value="Unassembled WGS sequence"/>
</dbReference>
<organism evidence="1 2">
    <name type="scientific">Penicillium daleae</name>
    <dbReference type="NCBI Taxonomy" id="63821"/>
    <lineage>
        <taxon>Eukaryota</taxon>
        <taxon>Fungi</taxon>
        <taxon>Dikarya</taxon>
        <taxon>Ascomycota</taxon>
        <taxon>Pezizomycotina</taxon>
        <taxon>Eurotiomycetes</taxon>
        <taxon>Eurotiomycetidae</taxon>
        <taxon>Eurotiales</taxon>
        <taxon>Aspergillaceae</taxon>
        <taxon>Penicillium</taxon>
    </lineage>
</organism>